<organism evidence="7 8">
    <name type="scientific">Mucor lusitanicus CBS 277.49</name>
    <dbReference type="NCBI Taxonomy" id="747725"/>
    <lineage>
        <taxon>Eukaryota</taxon>
        <taxon>Fungi</taxon>
        <taxon>Fungi incertae sedis</taxon>
        <taxon>Mucoromycota</taxon>
        <taxon>Mucoromycotina</taxon>
        <taxon>Mucoromycetes</taxon>
        <taxon>Mucorales</taxon>
        <taxon>Mucorineae</taxon>
        <taxon>Mucoraceae</taxon>
        <taxon>Mucor</taxon>
    </lineage>
</organism>
<reference evidence="7 8" key="1">
    <citation type="submission" date="2015-06" db="EMBL/GenBank/DDBJ databases">
        <title>Expansion of signal transduction pathways in fungi by whole-genome duplication.</title>
        <authorList>
            <consortium name="DOE Joint Genome Institute"/>
            <person name="Corrochano L.M."/>
            <person name="Kuo A."/>
            <person name="Marcet-Houben M."/>
            <person name="Polaino S."/>
            <person name="Salamov A."/>
            <person name="Villalobos J.M."/>
            <person name="Alvarez M.I."/>
            <person name="Avalos J."/>
            <person name="Benito E.P."/>
            <person name="Benoit I."/>
            <person name="Burger G."/>
            <person name="Camino L.P."/>
            <person name="Canovas D."/>
            <person name="Cerda-Olmedo E."/>
            <person name="Cheng J.-F."/>
            <person name="Dominguez A."/>
            <person name="Elias M."/>
            <person name="Eslava A.P."/>
            <person name="Glaser F."/>
            <person name="Grimwood J."/>
            <person name="Gutierrez G."/>
            <person name="Heitman J."/>
            <person name="Henrissat B."/>
            <person name="Iturriaga E.A."/>
            <person name="Lang B.F."/>
            <person name="Lavin J.L."/>
            <person name="Lee S."/>
            <person name="Li W."/>
            <person name="Lindquist E."/>
            <person name="Lopez-Garcia S."/>
            <person name="Luque E.M."/>
            <person name="Marcos A.T."/>
            <person name="Martin J."/>
            <person name="Mccluskey K."/>
            <person name="Medina H.R."/>
            <person name="Miralles-Duran A."/>
            <person name="Miyazaki A."/>
            <person name="Munoz-Torres E."/>
            <person name="Oguiza J.A."/>
            <person name="Ohm R."/>
            <person name="Olmedo M."/>
            <person name="Orejas M."/>
            <person name="Ortiz-Castellanos L."/>
            <person name="Pisabarro A.G."/>
            <person name="Rodriguez-Romero J."/>
            <person name="Ruiz-Herrera J."/>
            <person name="Ruiz-Vazquez R."/>
            <person name="Sanz C."/>
            <person name="Schackwitz W."/>
            <person name="Schmutz J."/>
            <person name="Shahriari M."/>
            <person name="Shelest E."/>
            <person name="Silva-Franco F."/>
            <person name="Soanes D."/>
            <person name="Syed K."/>
            <person name="Tagua V.G."/>
            <person name="Talbot N.J."/>
            <person name="Thon M."/>
            <person name="De Vries R.P."/>
            <person name="Wiebenga A."/>
            <person name="Yadav J.S."/>
            <person name="Braun E.L."/>
            <person name="Baker S."/>
            <person name="Garre V."/>
            <person name="Horwitz B."/>
            <person name="Torres-Martinez S."/>
            <person name="Idnurm A."/>
            <person name="Herrera-Estrella A."/>
            <person name="Gabaldon T."/>
            <person name="Grigoriev I.V."/>
        </authorList>
    </citation>
    <scope>NUCLEOTIDE SEQUENCE [LARGE SCALE GENOMIC DNA]</scope>
    <source>
        <strain evidence="7 8">CBS 277.49</strain>
    </source>
</reference>
<gene>
    <name evidence="7" type="ORF">MUCCIDRAFT_81764</name>
</gene>
<evidence type="ECO:0000256" key="1">
    <source>
        <dbReference type="ARBA" id="ARBA00023125"/>
    </source>
</evidence>
<feature type="region of interest" description="Disordered" evidence="5">
    <location>
        <begin position="1"/>
        <end position="22"/>
    </location>
</feature>
<dbReference type="OrthoDB" id="6159439at2759"/>
<dbReference type="Proteomes" id="UP000077051">
    <property type="component" value="Unassembled WGS sequence"/>
</dbReference>
<dbReference type="InterPro" id="IPR051000">
    <property type="entry name" value="Homeobox_DNA-bind_prot"/>
</dbReference>
<keyword evidence="3 4" id="KW-0539">Nucleus</keyword>
<dbReference type="GO" id="GO:0005634">
    <property type="term" value="C:nucleus"/>
    <property type="evidence" value="ECO:0007669"/>
    <property type="project" value="UniProtKB-SubCell"/>
</dbReference>
<dbReference type="CDD" id="cd00086">
    <property type="entry name" value="homeodomain"/>
    <property type="match status" value="1"/>
</dbReference>
<comment type="caution">
    <text evidence="7">The sequence shown here is derived from an EMBL/GenBank/DDBJ whole genome shotgun (WGS) entry which is preliminary data.</text>
</comment>
<sequence length="190" mass="22243">MGSDTKELSQSISNLSLSTVAKRRMRTSKEEMIILEHYFSQNRNPNNEQKKEIAKAVQMTEKSVHFWFQNRRAKENKKSKMKGHHQNKKDNGFKSPEQPHLPKQPQLAQEPSQPQEQQQTQLLFANAVGTYGTGKKDKQLTQLPPISSFTHYRDHPVGLDISYYFHHNAFGIEDSMRQWSDYHHDHQAHY</sequence>
<dbReference type="GO" id="GO:0030154">
    <property type="term" value="P:cell differentiation"/>
    <property type="evidence" value="ECO:0007669"/>
    <property type="project" value="TreeGrafter"/>
</dbReference>
<dbReference type="GO" id="GO:0000978">
    <property type="term" value="F:RNA polymerase II cis-regulatory region sequence-specific DNA binding"/>
    <property type="evidence" value="ECO:0007669"/>
    <property type="project" value="TreeGrafter"/>
</dbReference>
<dbReference type="GO" id="GO:0006357">
    <property type="term" value="P:regulation of transcription by RNA polymerase II"/>
    <property type="evidence" value="ECO:0007669"/>
    <property type="project" value="TreeGrafter"/>
</dbReference>
<feature type="domain" description="Homeobox" evidence="6">
    <location>
        <begin position="18"/>
        <end position="78"/>
    </location>
</feature>
<dbReference type="InterPro" id="IPR009057">
    <property type="entry name" value="Homeodomain-like_sf"/>
</dbReference>
<dbReference type="PROSITE" id="PS50071">
    <property type="entry name" value="HOMEOBOX_2"/>
    <property type="match status" value="1"/>
</dbReference>
<keyword evidence="8" id="KW-1185">Reference proteome</keyword>
<dbReference type="Pfam" id="PF00046">
    <property type="entry name" value="Homeodomain"/>
    <property type="match status" value="1"/>
</dbReference>
<evidence type="ECO:0000256" key="2">
    <source>
        <dbReference type="ARBA" id="ARBA00023155"/>
    </source>
</evidence>
<dbReference type="STRING" id="747725.A0A168LPC5"/>
<dbReference type="PANTHER" id="PTHR24324:SF9">
    <property type="entry name" value="HOMEOBOX DOMAIN-CONTAINING PROTEIN"/>
    <property type="match status" value="1"/>
</dbReference>
<proteinExistence type="predicted"/>
<dbReference type="Gene3D" id="1.10.10.60">
    <property type="entry name" value="Homeodomain-like"/>
    <property type="match status" value="1"/>
</dbReference>
<evidence type="ECO:0000256" key="3">
    <source>
        <dbReference type="PROSITE-ProRule" id="PRU00108"/>
    </source>
</evidence>
<evidence type="ECO:0000259" key="6">
    <source>
        <dbReference type="PROSITE" id="PS50071"/>
    </source>
</evidence>
<dbReference type="EMBL" id="AMYB01000004">
    <property type="protein sequence ID" value="OAD03793.1"/>
    <property type="molecule type" value="Genomic_DNA"/>
</dbReference>
<feature type="compositionally biased region" description="Polar residues" evidence="5">
    <location>
        <begin position="8"/>
        <end position="19"/>
    </location>
</feature>
<evidence type="ECO:0000256" key="4">
    <source>
        <dbReference type="RuleBase" id="RU000682"/>
    </source>
</evidence>
<keyword evidence="1 3" id="KW-0238">DNA-binding</keyword>
<dbReference type="SMART" id="SM00389">
    <property type="entry name" value="HOX"/>
    <property type="match status" value="1"/>
</dbReference>
<feature type="region of interest" description="Disordered" evidence="5">
    <location>
        <begin position="72"/>
        <end position="118"/>
    </location>
</feature>
<dbReference type="AlphaFoldDB" id="A0A168LPC5"/>
<dbReference type="SUPFAM" id="SSF46689">
    <property type="entry name" value="Homeodomain-like"/>
    <property type="match status" value="1"/>
</dbReference>
<dbReference type="InterPro" id="IPR001356">
    <property type="entry name" value="HD"/>
</dbReference>
<feature type="compositionally biased region" description="Low complexity" evidence="5">
    <location>
        <begin position="104"/>
        <end position="118"/>
    </location>
</feature>
<accession>A0A168LPC5</accession>
<feature type="DNA-binding region" description="Homeobox" evidence="3">
    <location>
        <begin position="20"/>
        <end position="79"/>
    </location>
</feature>
<comment type="subcellular location">
    <subcellularLocation>
        <location evidence="3 4">Nucleus</location>
    </subcellularLocation>
</comment>
<evidence type="ECO:0000313" key="7">
    <source>
        <dbReference type="EMBL" id="OAD03793.1"/>
    </source>
</evidence>
<protein>
    <submittedName>
        <fullName evidence="7">Homeodomain-like DNA binding domain-containing transcription factor</fullName>
    </submittedName>
</protein>
<name>A0A168LPC5_MUCCL</name>
<evidence type="ECO:0000256" key="5">
    <source>
        <dbReference type="SAM" id="MobiDB-lite"/>
    </source>
</evidence>
<dbReference type="VEuPathDB" id="FungiDB:MUCCIDRAFT_81764"/>
<dbReference type="PANTHER" id="PTHR24324">
    <property type="entry name" value="HOMEOBOX PROTEIN HHEX"/>
    <property type="match status" value="1"/>
</dbReference>
<evidence type="ECO:0000313" key="8">
    <source>
        <dbReference type="Proteomes" id="UP000077051"/>
    </source>
</evidence>
<keyword evidence="2 3" id="KW-0371">Homeobox</keyword>